<gene>
    <name evidence="2" type="ORF">Salat_2985700</name>
</gene>
<organism evidence="2 3">
    <name type="scientific">Sesamum alatum</name>
    <dbReference type="NCBI Taxonomy" id="300844"/>
    <lineage>
        <taxon>Eukaryota</taxon>
        <taxon>Viridiplantae</taxon>
        <taxon>Streptophyta</taxon>
        <taxon>Embryophyta</taxon>
        <taxon>Tracheophyta</taxon>
        <taxon>Spermatophyta</taxon>
        <taxon>Magnoliopsida</taxon>
        <taxon>eudicotyledons</taxon>
        <taxon>Gunneridae</taxon>
        <taxon>Pentapetalae</taxon>
        <taxon>asterids</taxon>
        <taxon>lamiids</taxon>
        <taxon>Lamiales</taxon>
        <taxon>Pedaliaceae</taxon>
        <taxon>Sesamum</taxon>
    </lineage>
</organism>
<protein>
    <submittedName>
        <fullName evidence="2">Uncharacterized protein</fullName>
    </submittedName>
</protein>
<feature type="region of interest" description="Disordered" evidence="1">
    <location>
        <begin position="126"/>
        <end position="191"/>
    </location>
</feature>
<dbReference type="EMBL" id="JACGWO010000015">
    <property type="protein sequence ID" value="KAK4412341.1"/>
    <property type="molecule type" value="Genomic_DNA"/>
</dbReference>
<dbReference type="Proteomes" id="UP001293254">
    <property type="component" value="Unassembled WGS sequence"/>
</dbReference>
<evidence type="ECO:0000313" key="2">
    <source>
        <dbReference type="EMBL" id="KAK4412341.1"/>
    </source>
</evidence>
<accession>A0AAE2C7X8</accession>
<dbReference type="AlphaFoldDB" id="A0AAE2C7X8"/>
<comment type="caution">
    <text evidence="2">The sequence shown here is derived from an EMBL/GenBank/DDBJ whole genome shotgun (WGS) entry which is preliminary data.</text>
</comment>
<keyword evidence="3" id="KW-1185">Reference proteome</keyword>
<reference evidence="2" key="2">
    <citation type="journal article" date="2024" name="Plant">
        <title>Genomic evolution and insights into agronomic trait innovations of Sesamum species.</title>
        <authorList>
            <person name="Miao H."/>
            <person name="Wang L."/>
            <person name="Qu L."/>
            <person name="Liu H."/>
            <person name="Sun Y."/>
            <person name="Le M."/>
            <person name="Wang Q."/>
            <person name="Wei S."/>
            <person name="Zheng Y."/>
            <person name="Lin W."/>
            <person name="Duan Y."/>
            <person name="Cao H."/>
            <person name="Xiong S."/>
            <person name="Wang X."/>
            <person name="Wei L."/>
            <person name="Li C."/>
            <person name="Ma Q."/>
            <person name="Ju M."/>
            <person name="Zhao R."/>
            <person name="Li G."/>
            <person name="Mu C."/>
            <person name="Tian Q."/>
            <person name="Mei H."/>
            <person name="Zhang T."/>
            <person name="Gao T."/>
            <person name="Zhang H."/>
        </authorList>
    </citation>
    <scope>NUCLEOTIDE SEQUENCE</scope>
    <source>
        <strain evidence="2">3651</strain>
    </source>
</reference>
<feature type="compositionally biased region" description="Low complexity" evidence="1">
    <location>
        <begin position="137"/>
        <end position="153"/>
    </location>
</feature>
<evidence type="ECO:0000256" key="1">
    <source>
        <dbReference type="SAM" id="MobiDB-lite"/>
    </source>
</evidence>
<name>A0AAE2C7X8_9LAMI</name>
<sequence length="359" mass="38931">MVVTPAVDPLSMNSSDPMSYPVDRVELSAVEKATRAPQKRAEISPAAEVATSKPVSGPVGFVDSAIEVVDLEPICSSVAPLPGKLSWINSIGSGMWLRGRTPRINWEEGRLVVVVVGIPTRPPECLLGSGQSQKPIGGLLSSEGSLRGRTRSTLDPNPRSGQKKEPGEGSPLSESSMELMDRASKEGPCLGPASEWKRNLPCVHQVTKQEDKRQSQPNLKNSAAIQSSWSALDAEAGLDPFLGLSLSNLGNVKGAQRSVDRGQRSTKKKEDVKLFTLLSLVPVYLSKVHIRRKELSLLRIAGKRPEPFPAPSFMAVHSLKTLLFRLSKSTFRLESCATTKSSQLVEAEEHQQQSERVEA</sequence>
<evidence type="ECO:0000313" key="3">
    <source>
        <dbReference type="Proteomes" id="UP001293254"/>
    </source>
</evidence>
<proteinExistence type="predicted"/>
<feature type="compositionally biased region" description="Low complexity" evidence="1">
    <location>
        <begin position="168"/>
        <end position="178"/>
    </location>
</feature>
<reference evidence="2" key="1">
    <citation type="submission" date="2020-06" db="EMBL/GenBank/DDBJ databases">
        <authorList>
            <person name="Li T."/>
            <person name="Hu X."/>
            <person name="Zhang T."/>
            <person name="Song X."/>
            <person name="Zhang H."/>
            <person name="Dai N."/>
            <person name="Sheng W."/>
            <person name="Hou X."/>
            <person name="Wei L."/>
        </authorList>
    </citation>
    <scope>NUCLEOTIDE SEQUENCE</scope>
    <source>
        <strain evidence="2">3651</strain>
        <tissue evidence="2">Leaf</tissue>
    </source>
</reference>